<keyword evidence="2" id="KW-1185">Reference proteome</keyword>
<dbReference type="AlphaFoldDB" id="A0A562QX61"/>
<comment type="caution">
    <text evidence="1">The sequence shown here is derived from an EMBL/GenBank/DDBJ whole genome shotgun (WGS) entry which is preliminary data.</text>
</comment>
<name>A0A562QX61_9BRAD</name>
<accession>A0A562QX61</accession>
<proteinExistence type="predicted"/>
<evidence type="ECO:0008006" key="3">
    <source>
        <dbReference type="Google" id="ProtNLM"/>
    </source>
</evidence>
<evidence type="ECO:0000313" key="2">
    <source>
        <dbReference type="Proteomes" id="UP000316291"/>
    </source>
</evidence>
<protein>
    <recommendedName>
        <fullName evidence="3">Transposase</fullName>
    </recommendedName>
</protein>
<organism evidence="1 2">
    <name type="scientific">Bradyrhizobium huanghuaihaiense</name>
    <dbReference type="NCBI Taxonomy" id="990078"/>
    <lineage>
        <taxon>Bacteria</taxon>
        <taxon>Pseudomonadati</taxon>
        <taxon>Pseudomonadota</taxon>
        <taxon>Alphaproteobacteria</taxon>
        <taxon>Hyphomicrobiales</taxon>
        <taxon>Nitrobacteraceae</taxon>
        <taxon>Bradyrhizobium</taxon>
    </lineage>
</organism>
<dbReference type="EMBL" id="VLLA01000025">
    <property type="protein sequence ID" value="TWI61382.1"/>
    <property type="molecule type" value="Genomic_DNA"/>
</dbReference>
<evidence type="ECO:0000313" key="1">
    <source>
        <dbReference type="EMBL" id="TWI61382.1"/>
    </source>
</evidence>
<sequence length="53" mass="5993">MAIDGLYAVLRSRAVDSRVWSKVRYWAPHTHPNCCLITISMHVRIKSDGRGAP</sequence>
<reference evidence="1 2" key="1">
    <citation type="journal article" date="2015" name="Stand. Genomic Sci.">
        <title>Genomic Encyclopedia of Bacterial and Archaeal Type Strains, Phase III: the genomes of soil and plant-associated and newly described type strains.</title>
        <authorList>
            <person name="Whitman W.B."/>
            <person name="Woyke T."/>
            <person name="Klenk H.P."/>
            <person name="Zhou Y."/>
            <person name="Lilburn T.G."/>
            <person name="Beck B.J."/>
            <person name="De Vos P."/>
            <person name="Vandamme P."/>
            <person name="Eisen J.A."/>
            <person name="Garrity G."/>
            <person name="Hugenholtz P."/>
            <person name="Kyrpides N.C."/>
        </authorList>
    </citation>
    <scope>NUCLEOTIDE SEQUENCE [LARGE SCALE GENOMIC DNA]</scope>
    <source>
        <strain evidence="1 2">CGMCC 1.10948</strain>
    </source>
</reference>
<gene>
    <name evidence="1" type="ORF">IQ16_07070</name>
</gene>
<dbReference type="Proteomes" id="UP000316291">
    <property type="component" value="Unassembled WGS sequence"/>
</dbReference>